<comment type="catalytic activity">
    <reaction evidence="1">
        <text>a monocarboxylic acid amide + H2O = a monocarboxylate + NH4(+)</text>
        <dbReference type="Rhea" id="RHEA:12020"/>
        <dbReference type="ChEBI" id="CHEBI:15377"/>
        <dbReference type="ChEBI" id="CHEBI:28938"/>
        <dbReference type="ChEBI" id="CHEBI:35757"/>
        <dbReference type="ChEBI" id="CHEBI:83628"/>
        <dbReference type="EC" id="3.5.1.4"/>
    </reaction>
</comment>
<dbReference type="Proteomes" id="UP000324701">
    <property type="component" value="Unassembled WGS sequence"/>
</dbReference>
<dbReference type="InterPro" id="IPR000120">
    <property type="entry name" value="Amidase"/>
</dbReference>
<reference evidence="6 7" key="1">
    <citation type="submission" date="2019-09" db="EMBL/GenBank/DDBJ databases">
        <title>Report of infection by Mycobacterium simiae a patient suffering from pulmonary tuberculosis.</title>
        <authorList>
            <person name="Mohanty P.S."/>
            <person name="Bansal A.K."/>
            <person name="Singh H."/>
            <person name="Sharma S."/>
            <person name="Patil S.A."/>
            <person name="Upadhaya P."/>
            <person name="Singh P.K."/>
            <person name="Kumar D."/>
            <person name="Kumar S."/>
            <person name="Singh R.K."/>
            <person name="Chaudhary B."/>
        </authorList>
    </citation>
    <scope>NUCLEOTIDE SEQUENCE [LARGE SCALE GENOMIC DNA]</scope>
    <source>
        <strain evidence="6 7">JAL-560-SIM</strain>
    </source>
</reference>
<dbReference type="PROSITE" id="PS00571">
    <property type="entry name" value="AMIDASES"/>
    <property type="match status" value="1"/>
</dbReference>
<evidence type="ECO:0000256" key="2">
    <source>
        <dbReference type="ARBA" id="ARBA00009199"/>
    </source>
</evidence>
<dbReference type="EMBL" id="VTZN01000071">
    <property type="protein sequence ID" value="KAA1249836.1"/>
    <property type="molecule type" value="Genomic_DNA"/>
</dbReference>
<evidence type="ECO:0000256" key="1">
    <source>
        <dbReference type="ARBA" id="ARBA00001311"/>
    </source>
</evidence>
<dbReference type="SUPFAM" id="SSF75304">
    <property type="entry name" value="Amidase signature (AS) enzymes"/>
    <property type="match status" value="1"/>
</dbReference>
<proteinExistence type="inferred from homology"/>
<organism evidence="6 7">
    <name type="scientific">Mycobacterium simiae</name>
    <name type="common">Mycobacterium habana</name>
    <dbReference type="NCBI Taxonomy" id="1784"/>
    <lineage>
        <taxon>Bacteria</taxon>
        <taxon>Bacillati</taxon>
        <taxon>Actinomycetota</taxon>
        <taxon>Actinomycetes</taxon>
        <taxon>Mycobacteriales</taxon>
        <taxon>Mycobacteriaceae</taxon>
        <taxon>Mycobacterium</taxon>
        <taxon>Mycobacterium simiae complex</taxon>
    </lineage>
</organism>
<dbReference type="PANTHER" id="PTHR11895">
    <property type="entry name" value="TRANSAMIDASE"/>
    <property type="match status" value="1"/>
</dbReference>
<dbReference type="InterPro" id="IPR036928">
    <property type="entry name" value="AS_sf"/>
</dbReference>
<name>A0A5B1BN56_MYCSI</name>
<evidence type="ECO:0000256" key="4">
    <source>
        <dbReference type="SAM" id="MobiDB-lite"/>
    </source>
</evidence>
<evidence type="ECO:0000256" key="3">
    <source>
        <dbReference type="ARBA" id="ARBA00012922"/>
    </source>
</evidence>
<dbReference type="RefSeq" id="WP_149654347.1">
    <property type="nucleotide sequence ID" value="NZ_VTZN01000071.1"/>
</dbReference>
<dbReference type="PANTHER" id="PTHR11895:SF7">
    <property type="entry name" value="GLUTAMYL-TRNA(GLN) AMIDOTRANSFERASE SUBUNIT A, MITOCHONDRIAL"/>
    <property type="match status" value="1"/>
</dbReference>
<dbReference type="OrthoDB" id="5175573at2"/>
<feature type="domain" description="Amidase" evidence="5">
    <location>
        <begin position="35"/>
        <end position="474"/>
    </location>
</feature>
<comment type="similarity">
    <text evidence="2">Belongs to the amidase family.</text>
</comment>
<dbReference type="InterPro" id="IPR023631">
    <property type="entry name" value="Amidase_dom"/>
</dbReference>
<sequence length="513" mass="54352">MHLDEYMSLDATALAELVERKQVTPAELLAVARLRADAVNPRLNAIVRRLDAVADRQAADPQLHGAFAGVPFLIKDLDQEYQGFPTSGGSRSLANDVAQRHALITQRFLDAGLVIFGMTNTPEFGAKGVTEPEYWGPARNPWNLQRTPGGSSGGSAAAVAAGVVPAAGANDGGGSIRIPAACNGLVGLKTSRGLAPYGPQTGEPMFGMAVQGVVSRTARDSAALYDAIIGPNPRAGCQVALPDGRFAEHIKNRPGTLRIGFSTSSTINAHPDREAVAAVDDAARLLTDLGHRVEEVNPPYDDAALARDFLTIWFAQLYWHVAAIRQRLGARDSDFEADTLGMCELGRSAGVLAPMVALENRNNYIQSLATFHEDYDYFLTPTLATPPLRIGATATSPRVQTMARLLSKLRGGKLMALSGILDHLIQESLGWVPYTQLANLTGRPAISVPLYWTDGGLPLGVQFVGRLGADGDLLQLAAQLEAARPWAHRHPAPAAAGKESHARPAPAGGGDAA</sequence>
<feature type="region of interest" description="Disordered" evidence="4">
    <location>
        <begin position="487"/>
        <end position="513"/>
    </location>
</feature>
<accession>A0A5B1BN56</accession>
<dbReference type="GO" id="GO:0004040">
    <property type="term" value="F:amidase activity"/>
    <property type="evidence" value="ECO:0007669"/>
    <property type="project" value="UniProtKB-EC"/>
</dbReference>
<comment type="caution">
    <text evidence="6">The sequence shown here is derived from an EMBL/GenBank/DDBJ whole genome shotgun (WGS) entry which is preliminary data.</text>
</comment>
<evidence type="ECO:0000313" key="7">
    <source>
        <dbReference type="Proteomes" id="UP000324701"/>
    </source>
</evidence>
<evidence type="ECO:0000313" key="6">
    <source>
        <dbReference type="EMBL" id="KAA1249836.1"/>
    </source>
</evidence>
<dbReference type="Pfam" id="PF01425">
    <property type="entry name" value="Amidase"/>
    <property type="match status" value="1"/>
</dbReference>
<dbReference type="EC" id="3.5.1.4" evidence="3"/>
<protein>
    <recommendedName>
        <fullName evidence="3">amidase</fullName>
        <ecNumber evidence="3">3.5.1.4</ecNumber>
    </recommendedName>
</protein>
<dbReference type="Gene3D" id="3.90.1300.10">
    <property type="entry name" value="Amidase signature (AS) domain"/>
    <property type="match status" value="1"/>
</dbReference>
<dbReference type="AlphaFoldDB" id="A0A5B1BN56"/>
<keyword evidence="7" id="KW-1185">Reference proteome</keyword>
<gene>
    <name evidence="6" type="ORF">F0Q45_13035</name>
</gene>
<dbReference type="InterPro" id="IPR020556">
    <property type="entry name" value="Amidase_CS"/>
</dbReference>
<evidence type="ECO:0000259" key="5">
    <source>
        <dbReference type="Pfam" id="PF01425"/>
    </source>
</evidence>